<dbReference type="OMA" id="MVEWSEN"/>
<sequence>MLSESGHHYGQELLEVVGVDLGVGGLNVVHVLHSAVQTVEHFDSVGSDFRVGADGLGVVEVTEGGEIPLSPGVNDQTPLFHLQSSSL</sequence>
<proteinExistence type="predicted"/>
<reference evidence="1" key="2">
    <citation type="submission" date="2025-09" db="UniProtKB">
        <authorList>
            <consortium name="Ensembl"/>
        </authorList>
    </citation>
    <scope>IDENTIFICATION</scope>
</reference>
<dbReference type="AlphaFoldDB" id="A0A668UJ76"/>
<reference evidence="1" key="1">
    <citation type="submission" date="2025-08" db="UniProtKB">
        <authorList>
            <consortium name="Ensembl"/>
        </authorList>
    </citation>
    <scope>IDENTIFICATION</scope>
</reference>
<keyword evidence="2" id="KW-1185">Reference proteome</keyword>
<evidence type="ECO:0000313" key="1">
    <source>
        <dbReference type="Ensembl" id="ENSOABP00000038839.2"/>
    </source>
</evidence>
<name>A0A668UJ76_OREAU</name>
<dbReference type="Proteomes" id="UP000472276">
    <property type="component" value="Unassembled WGS sequence"/>
</dbReference>
<dbReference type="Ensembl" id="ENSOABT00000039912.2">
    <property type="protein sequence ID" value="ENSOABP00000038839.2"/>
    <property type="gene ID" value="ENSOABG00000017726.2"/>
</dbReference>
<accession>A0A668UJ76</accession>
<protein>
    <submittedName>
        <fullName evidence="1">Uncharacterized protein</fullName>
    </submittedName>
</protein>
<organism evidence="1 2">
    <name type="scientific">Oreochromis aureus</name>
    <name type="common">Israeli tilapia</name>
    <name type="synonym">Chromis aureus</name>
    <dbReference type="NCBI Taxonomy" id="47969"/>
    <lineage>
        <taxon>Eukaryota</taxon>
        <taxon>Metazoa</taxon>
        <taxon>Chordata</taxon>
        <taxon>Craniata</taxon>
        <taxon>Vertebrata</taxon>
        <taxon>Euteleostomi</taxon>
        <taxon>Actinopterygii</taxon>
        <taxon>Neopterygii</taxon>
        <taxon>Teleostei</taxon>
        <taxon>Neoteleostei</taxon>
        <taxon>Acanthomorphata</taxon>
        <taxon>Ovalentaria</taxon>
        <taxon>Cichlomorphae</taxon>
        <taxon>Cichliformes</taxon>
        <taxon>Cichlidae</taxon>
        <taxon>African cichlids</taxon>
        <taxon>Pseudocrenilabrinae</taxon>
        <taxon>Oreochromini</taxon>
        <taxon>Oreochromis</taxon>
    </lineage>
</organism>
<evidence type="ECO:0000313" key="2">
    <source>
        <dbReference type="Proteomes" id="UP000472276"/>
    </source>
</evidence>